<evidence type="ECO:0000313" key="2">
    <source>
        <dbReference type="EMBL" id="PIY72061.1"/>
    </source>
</evidence>
<accession>A0A2M7QJE7</accession>
<feature type="domain" description="DUF362" evidence="1">
    <location>
        <begin position="39"/>
        <end position="280"/>
    </location>
</feature>
<proteinExistence type="predicted"/>
<dbReference type="AlphaFoldDB" id="A0A2M7QJE7"/>
<dbReference type="Proteomes" id="UP000229401">
    <property type="component" value="Unassembled WGS sequence"/>
</dbReference>
<organism evidence="2 3">
    <name type="scientific">Candidatus Roizmanbacteria bacterium CG_4_10_14_0_8_um_filter_33_9</name>
    <dbReference type="NCBI Taxonomy" id="1974826"/>
    <lineage>
        <taxon>Bacteria</taxon>
        <taxon>Candidatus Roizmaniibacteriota</taxon>
    </lineage>
</organism>
<evidence type="ECO:0000313" key="3">
    <source>
        <dbReference type="Proteomes" id="UP000229401"/>
    </source>
</evidence>
<name>A0A2M7QJE7_9BACT</name>
<dbReference type="Pfam" id="PF04015">
    <property type="entry name" value="DUF362"/>
    <property type="match status" value="1"/>
</dbReference>
<reference evidence="3" key="1">
    <citation type="submission" date="2017-09" db="EMBL/GenBank/DDBJ databases">
        <title>Depth-based differentiation of microbial function through sediment-hosted aquifers and enrichment of novel symbionts in the deep terrestrial subsurface.</title>
        <authorList>
            <person name="Probst A.J."/>
            <person name="Ladd B."/>
            <person name="Jarett J.K."/>
            <person name="Geller-Mcgrath D.E."/>
            <person name="Sieber C.M.K."/>
            <person name="Emerson J.B."/>
            <person name="Anantharaman K."/>
            <person name="Thomas B.C."/>
            <person name="Malmstrom R."/>
            <person name="Stieglmeier M."/>
            <person name="Klingl A."/>
            <person name="Woyke T."/>
            <person name="Ryan C.M."/>
            <person name="Banfield J.F."/>
        </authorList>
    </citation>
    <scope>NUCLEOTIDE SEQUENCE [LARGE SCALE GENOMIC DNA]</scope>
</reference>
<sequence length="357" mass="40083">MSTLYISGIQNTKEEEAIIKETFIKTTNNVEWLKKGETVLIKPALNSPDPYLATTHPKTIKIITDILIKKGAKVIIGDQSGVGHVLHGPEGVLKGSSSHNYAKSGMKTDNKARFIGFEEEGWDKGFFHFKSKDTSSWQNGFYITNWINKADHMISLPRLSTHVQAGVTLGFKNMVGLLREDSRLEFHMNGPLSTFMKIRAKQADIDVKNDKSNSFFNKIVEISLAIRSKLRLTMITATKAQVTLGPDKKMICPFFSSQVVSLNPGVVIASSDQAAVEIFGIALLTFLYQELKERDKKLQKIVLLLNKQIKELGTYSVYENPFVRHALKLNLGEKNVTPVWNNISKTYINHINTLLKT</sequence>
<evidence type="ECO:0000259" key="1">
    <source>
        <dbReference type="Pfam" id="PF04015"/>
    </source>
</evidence>
<gene>
    <name evidence="2" type="ORF">COY87_02950</name>
</gene>
<comment type="caution">
    <text evidence="2">The sequence shown here is derived from an EMBL/GenBank/DDBJ whole genome shotgun (WGS) entry which is preliminary data.</text>
</comment>
<dbReference type="EMBL" id="PFLI01000100">
    <property type="protein sequence ID" value="PIY72061.1"/>
    <property type="molecule type" value="Genomic_DNA"/>
</dbReference>
<dbReference type="InterPro" id="IPR007160">
    <property type="entry name" value="DUF362"/>
</dbReference>
<protein>
    <recommendedName>
        <fullName evidence="1">DUF362 domain-containing protein</fullName>
    </recommendedName>
</protein>